<dbReference type="HOGENOM" id="CLU_1070604_0_0_1"/>
<proteinExistence type="predicted"/>
<reference evidence="2" key="1">
    <citation type="journal article" date="2012" name="Nature">
        <title>The oyster genome reveals stress adaptation and complexity of shell formation.</title>
        <authorList>
            <person name="Zhang G."/>
            <person name="Fang X."/>
            <person name="Guo X."/>
            <person name="Li L."/>
            <person name="Luo R."/>
            <person name="Xu F."/>
            <person name="Yang P."/>
            <person name="Zhang L."/>
            <person name="Wang X."/>
            <person name="Qi H."/>
            <person name="Xiong Z."/>
            <person name="Que H."/>
            <person name="Xie Y."/>
            <person name="Holland P.W."/>
            <person name="Paps J."/>
            <person name="Zhu Y."/>
            <person name="Wu F."/>
            <person name="Chen Y."/>
            <person name="Wang J."/>
            <person name="Peng C."/>
            <person name="Meng J."/>
            <person name="Yang L."/>
            <person name="Liu J."/>
            <person name="Wen B."/>
            <person name="Zhang N."/>
            <person name="Huang Z."/>
            <person name="Zhu Q."/>
            <person name="Feng Y."/>
            <person name="Mount A."/>
            <person name="Hedgecock D."/>
            <person name="Xu Z."/>
            <person name="Liu Y."/>
            <person name="Domazet-Loso T."/>
            <person name="Du Y."/>
            <person name="Sun X."/>
            <person name="Zhang S."/>
            <person name="Liu B."/>
            <person name="Cheng P."/>
            <person name="Jiang X."/>
            <person name="Li J."/>
            <person name="Fan D."/>
            <person name="Wang W."/>
            <person name="Fu W."/>
            <person name="Wang T."/>
            <person name="Wang B."/>
            <person name="Zhang J."/>
            <person name="Peng Z."/>
            <person name="Li Y."/>
            <person name="Li N."/>
            <person name="Wang J."/>
            <person name="Chen M."/>
            <person name="He Y."/>
            <person name="Tan F."/>
            <person name="Song X."/>
            <person name="Zheng Q."/>
            <person name="Huang R."/>
            <person name="Yang H."/>
            <person name="Du X."/>
            <person name="Chen L."/>
            <person name="Yang M."/>
            <person name="Gaffney P.M."/>
            <person name="Wang S."/>
            <person name="Luo L."/>
            <person name="She Z."/>
            <person name="Ming Y."/>
            <person name="Huang W."/>
            <person name="Zhang S."/>
            <person name="Huang B."/>
            <person name="Zhang Y."/>
            <person name="Qu T."/>
            <person name="Ni P."/>
            <person name="Miao G."/>
            <person name="Wang J."/>
            <person name="Wang Q."/>
            <person name="Steinberg C.E."/>
            <person name="Wang H."/>
            <person name="Li N."/>
            <person name="Qian L."/>
            <person name="Zhang G."/>
            <person name="Li Y."/>
            <person name="Yang H."/>
            <person name="Liu X."/>
            <person name="Wang J."/>
            <person name="Yin Y."/>
            <person name="Wang J."/>
        </authorList>
    </citation>
    <scope>NUCLEOTIDE SEQUENCE [LARGE SCALE GENOMIC DNA]</scope>
    <source>
        <strain evidence="2">05x7-T-G4-1.051#20</strain>
    </source>
</reference>
<feature type="region of interest" description="Disordered" evidence="1">
    <location>
        <begin position="226"/>
        <end position="260"/>
    </location>
</feature>
<dbReference type="AlphaFoldDB" id="K1P534"/>
<feature type="compositionally biased region" description="Polar residues" evidence="1">
    <location>
        <begin position="226"/>
        <end position="241"/>
    </location>
</feature>
<dbReference type="EMBL" id="JH816865">
    <property type="protein sequence ID" value="EKC18742.1"/>
    <property type="molecule type" value="Genomic_DNA"/>
</dbReference>
<accession>K1P534</accession>
<name>K1P534_MAGGI</name>
<dbReference type="InParanoid" id="K1P534"/>
<gene>
    <name evidence="2" type="ORF">CGI_10011124</name>
</gene>
<evidence type="ECO:0000256" key="1">
    <source>
        <dbReference type="SAM" id="MobiDB-lite"/>
    </source>
</evidence>
<sequence>MKWFRNTNFPEKRNPIITNRIYGDLRPGGLLERQRTFAGNTAYSSTKDVFAISGTKMDMEPEKQSRPKLWSQEVSRSLPTVSECFTPPSLPTRPPPKRANISIRRSHTTAGVGIKERQDKKSKIPRTADSKLPQLIREITESDRNKATQTSAKRPPGGWRSLGNETPTGRNTARGADDRENVPKFLPEVQSAREMNRRNESVLPVEPLPFILTPSTAAVPGTTFTPANTFASNQTPESRNTNKSRRGPIPFRNAAHSTFI</sequence>
<feature type="compositionally biased region" description="Basic and acidic residues" evidence="1">
    <location>
        <begin position="114"/>
        <end position="129"/>
    </location>
</feature>
<organism evidence="2">
    <name type="scientific">Magallana gigas</name>
    <name type="common">Pacific oyster</name>
    <name type="synonym">Crassostrea gigas</name>
    <dbReference type="NCBI Taxonomy" id="29159"/>
    <lineage>
        <taxon>Eukaryota</taxon>
        <taxon>Metazoa</taxon>
        <taxon>Spiralia</taxon>
        <taxon>Lophotrochozoa</taxon>
        <taxon>Mollusca</taxon>
        <taxon>Bivalvia</taxon>
        <taxon>Autobranchia</taxon>
        <taxon>Pteriomorphia</taxon>
        <taxon>Ostreida</taxon>
        <taxon>Ostreoidea</taxon>
        <taxon>Ostreidae</taxon>
        <taxon>Magallana</taxon>
    </lineage>
</organism>
<feature type="region of interest" description="Disordered" evidence="1">
    <location>
        <begin position="81"/>
        <end position="180"/>
    </location>
</feature>
<protein>
    <submittedName>
        <fullName evidence="2">Uncharacterized protein</fullName>
    </submittedName>
</protein>
<evidence type="ECO:0000313" key="2">
    <source>
        <dbReference type="EMBL" id="EKC18742.1"/>
    </source>
</evidence>